<reference evidence="2" key="3">
    <citation type="submission" date="2025-09" db="UniProtKB">
        <authorList>
            <consortium name="Ensembl"/>
        </authorList>
    </citation>
    <scope>IDENTIFICATION</scope>
    <source>
        <strain evidence="2">Isolate ISIS603380</strain>
    </source>
</reference>
<dbReference type="Ensembl" id="ENSLAFT00000033119.1">
    <property type="protein sequence ID" value="ENSLAFP00000019493.1"/>
    <property type="gene ID" value="ENSLAFG00000026122.1"/>
</dbReference>
<dbReference type="GeneTree" id="ENSGT00720000108861"/>
<dbReference type="PANTHER" id="PTHR33689:SF1">
    <property type="entry name" value="FAS-BINDING FACTOR 1"/>
    <property type="match status" value="1"/>
</dbReference>
<feature type="compositionally biased region" description="Polar residues" evidence="1">
    <location>
        <begin position="162"/>
        <end position="177"/>
    </location>
</feature>
<name>G3TV85_LOXAF</name>
<feature type="region of interest" description="Disordered" evidence="1">
    <location>
        <begin position="35"/>
        <end position="59"/>
    </location>
</feature>
<dbReference type="HOGENOM" id="CLU_885534_0_0_1"/>
<dbReference type="GO" id="GO:0097539">
    <property type="term" value="C:ciliary transition fiber"/>
    <property type="evidence" value="ECO:0007669"/>
    <property type="project" value="InterPro"/>
</dbReference>
<sequence length="314" mass="33676">AAKARKGLKGSIDDVLGDLLGDDMALPETPVKLAPRARDTAGRPQVLPSRARTKSLPEDDFLSTMAGLAGADGEVSDISDADPQALLQGMKDMDDMDADLLGLKKSKPASSKTAAKGSGKEEKKKEELPVILKPAGNEKDVEDPLAGLLSDDEEGTAKQPPVTESKTASDKSPSTIRDQGPSIPLTPGDTPIRKKGELMFDDGDDIMATLGFGDSPEAERGQTGDQEGPRPARTKLDELLGRGTAAKLLARPGTGEHREIKPDRSYQRLQDKEDTWGIEDFTFGAYQPTVGSLEGRHSRRQSVSLLALVRKERR</sequence>
<dbReference type="GO" id="GO:0036064">
    <property type="term" value="C:ciliary basal body"/>
    <property type="evidence" value="ECO:0007669"/>
    <property type="project" value="TreeGrafter"/>
</dbReference>
<reference evidence="2 3" key="1">
    <citation type="submission" date="2009-06" db="EMBL/GenBank/DDBJ databases">
        <title>The Genome Sequence of Loxodonta africana (African elephant).</title>
        <authorList>
            <person name="Di Palma F."/>
            <person name="Heiman D."/>
            <person name="Young S."/>
            <person name="Johnson J."/>
            <person name="Lander E.S."/>
            <person name="Lindblad-Toh K."/>
        </authorList>
    </citation>
    <scope>NUCLEOTIDE SEQUENCE [LARGE SCALE GENOMIC DNA]</scope>
    <source>
        <strain evidence="2 3">Isolate ISIS603380</strain>
    </source>
</reference>
<reference evidence="2" key="2">
    <citation type="submission" date="2025-08" db="UniProtKB">
        <authorList>
            <consortium name="Ensembl"/>
        </authorList>
    </citation>
    <scope>IDENTIFICATION</scope>
    <source>
        <strain evidence="2">Isolate ISIS603380</strain>
    </source>
</reference>
<dbReference type="GO" id="GO:0090162">
    <property type="term" value="P:establishment of epithelial cell polarity"/>
    <property type="evidence" value="ECO:0007669"/>
    <property type="project" value="InterPro"/>
</dbReference>
<feature type="compositionally biased region" description="Basic and acidic residues" evidence="1">
    <location>
        <begin position="118"/>
        <end position="128"/>
    </location>
</feature>
<accession>G3TV85</accession>
<dbReference type="GO" id="GO:0005814">
    <property type="term" value="C:centriole"/>
    <property type="evidence" value="ECO:0007669"/>
    <property type="project" value="TreeGrafter"/>
</dbReference>
<proteinExistence type="predicted"/>
<evidence type="ECO:0000256" key="1">
    <source>
        <dbReference type="SAM" id="MobiDB-lite"/>
    </source>
</evidence>
<evidence type="ECO:0000313" key="2">
    <source>
        <dbReference type="Ensembl" id="ENSLAFP00000019493.1"/>
    </source>
</evidence>
<feature type="compositionally biased region" description="Basic and acidic residues" evidence="1">
    <location>
        <begin position="254"/>
        <end position="269"/>
    </location>
</feature>
<keyword evidence="3" id="KW-1185">Reference proteome</keyword>
<dbReference type="PANTHER" id="PTHR33689">
    <property type="entry name" value="FAS-BINDING FACTOR 1"/>
    <property type="match status" value="1"/>
</dbReference>
<feature type="compositionally biased region" description="Low complexity" evidence="1">
    <location>
        <begin position="99"/>
        <end position="117"/>
    </location>
</feature>
<organism evidence="2 3">
    <name type="scientific">Loxodonta africana</name>
    <name type="common">African elephant</name>
    <dbReference type="NCBI Taxonomy" id="9785"/>
    <lineage>
        <taxon>Eukaryota</taxon>
        <taxon>Metazoa</taxon>
        <taxon>Chordata</taxon>
        <taxon>Craniata</taxon>
        <taxon>Vertebrata</taxon>
        <taxon>Euteleostomi</taxon>
        <taxon>Mammalia</taxon>
        <taxon>Eutheria</taxon>
        <taxon>Afrotheria</taxon>
        <taxon>Proboscidea</taxon>
        <taxon>Elephantidae</taxon>
        <taxon>Loxodonta</taxon>
    </lineage>
</organism>
<dbReference type="AlphaFoldDB" id="G3TV85"/>
<gene>
    <name evidence="2" type="primary">FBF1</name>
</gene>
<dbReference type="InterPro" id="IPR033561">
    <property type="entry name" value="FBF1"/>
</dbReference>
<dbReference type="Proteomes" id="UP000007646">
    <property type="component" value="Unassembled WGS sequence"/>
</dbReference>
<feature type="compositionally biased region" description="Basic and acidic residues" evidence="1">
    <location>
        <begin position="217"/>
        <end position="240"/>
    </location>
</feature>
<protein>
    <submittedName>
        <fullName evidence="2">Fas binding factor 1</fullName>
    </submittedName>
</protein>
<feature type="region of interest" description="Disordered" evidence="1">
    <location>
        <begin position="71"/>
        <end position="269"/>
    </location>
</feature>
<evidence type="ECO:0000313" key="3">
    <source>
        <dbReference type="Proteomes" id="UP000007646"/>
    </source>
</evidence>
<dbReference type="GO" id="GO:0060271">
    <property type="term" value="P:cilium assembly"/>
    <property type="evidence" value="ECO:0007669"/>
    <property type="project" value="InterPro"/>
</dbReference>